<protein>
    <submittedName>
        <fullName evidence="1">Uncharacterized protein</fullName>
    </submittedName>
</protein>
<dbReference type="RefSeq" id="WP_143182882.1">
    <property type="nucleotide sequence ID" value="NZ_FSQW01000002.1"/>
</dbReference>
<accession>A0A1N6GY63</accession>
<keyword evidence="2" id="KW-1185">Reference proteome</keyword>
<dbReference type="AlphaFoldDB" id="A0A1N6GY63"/>
<sequence length="158" mass="18076">MSVAFLSSHQSSPNLSLRDALERFRADAGIDGKFAAAGPDSRDLLDKHDVIHVLFGLDTSIRQEAMADFWTLFGTDAKFADLRKYFDLPEQQELVDEFGWPKLAALTFASLPQAVRIAIRARKLKRKWPWNEYHRYLDVPVTDIRREFGIDLVEARPA</sequence>
<dbReference type="OrthoDB" id="529867at2"/>
<reference evidence="2" key="1">
    <citation type="submission" date="2016-11" db="EMBL/GenBank/DDBJ databases">
        <authorList>
            <person name="Varghese N."/>
            <person name="Submissions S."/>
        </authorList>
    </citation>
    <scope>NUCLEOTIDE SEQUENCE [LARGE SCALE GENOMIC DNA]</scope>
    <source>
        <strain evidence="2">DSM 22363</strain>
    </source>
</reference>
<dbReference type="EMBL" id="FSQW01000002">
    <property type="protein sequence ID" value="SIO12484.1"/>
    <property type="molecule type" value="Genomic_DNA"/>
</dbReference>
<organism evidence="1 2">
    <name type="scientific">Parasphingorhabdus marina DSM 22363</name>
    <dbReference type="NCBI Taxonomy" id="1123272"/>
    <lineage>
        <taxon>Bacteria</taxon>
        <taxon>Pseudomonadati</taxon>
        <taxon>Pseudomonadota</taxon>
        <taxon>Alphaproteobacteria</taxon>
        <taxon>Sphingomonadales</taxon>
        <taxon>Sphingomonadaceae</taxon>
        <taxon>Parasphingorhabdus</taxon>
    </lineage>
</organism>
<evidence type="ECO:0000313" key="1">
    <source>
        <dbReference type="EMBL" id="SIO12484.1"/>
    </source>
</evidence>
<name>A0A1N6GY63_9SPHN</name>
<evidence type="ECO:0000313" key="2">
    <source>
        <dbReference type="Proteomes" id="UP000185192"/>
    </source>
</evidence>
<proteinExistence type="predicted"/>
<dbReference type="STRING" id="1123272.SAMN02745824_3045"/>
<dbReference type="Proteomes" id="UP000185192">
    <property type="component" value="Unassembled WGS sequence"/>
</dbReference>
<gene>
    <name evidence="1" type="ORF">SAMN02745824_3045</name>
</gene>